<evidence type="ECO:0000313" key="2">
    <source>
        <dbReference type="EMBL" id="OPG15279.1"/>
    </source>
</evidence>
<sequence>MERPNSSDDRIMMVSAPTMLNSACFVQHAAGLTSYAGYHVGVQYHWPYHESGFRGTVDTETFMDAAYQWPRWWDDLVNERYNVVTGNLEIPDEEWMHQGLPSSLDPYPELRQAVAMVWPMFWGWWLYPYVGGKMALESAVGNRQQLVYNNLQEMAPGRWHWDLVFCQDIRIMRYQAPDGWGVVHPSDFWRLDWMTPQAFV</sequence>
<dbReference type="Proteomes" id="UP000077421">
    <property type="component" value="Unassembled WGS sequence"/>
</dbReference>
<accession>A0A162T0I8</accession>
<organism evidence="2 4">
    <name type="scientific">Ferroacidibacillus organovorans</name>
    <dbReference type="NCBI Taxonomy" id="1765683"/>
    <lineage>
        <taxon>Bacteria</taxon>
        <taxon>Bacillati</taxon>
        <taxon>Bacillota</taxon>
        <taxon>Bacilli</taxon>
        <taxon>Bacillales</taxon>
        <taxon>Alicyclobacillaceae</taxon>
        <taxon>Ferroacidibacillus</taxon>
    </lineage>
</organism>
<dbReference type="AlphaFoldDB" id="A0A162T0I8"/>
<reference evidence="1 3" key="1">
    <citation type="submission" date="2016-02" db="EMBL/GenBank/DDBJ databases">
        <title>Draft genome sequence of Acidibacillus ferrooxidans SLC66.</title>
        <authorList>
            <person name="Oliveira G."/>
            <person name="Nancucheo I."/>
            <person name="Dall'Agnol H."/>
            <person name="Johnson B."/>
            <person name="Oliveira R."/>
            <person name="Nunes G.L."/>
            <person name="Tzotzos G."/>
            <person name="Orellana S.C."/>
            <person name="Salim A.C."/>
            <person name="Araujo F.M."/>
        </authorList>
    </citation>
    <scope>NUCLEOTIDE SEQUENCE [LARGE SCALE GENOMIC DNA]</scope>
    <source>
        <strain evidence="1 3">SLC66</strain>
    </source>
</reference>
<reference evidence="2 4" key="2">
    <citation type="submission" date="2017-02" db="EMBL/GenBank/DDBJ databases">
        <title>Draft genome of Acidibacillus ferrooxidans Huett2.</title>
        <authorList>
            <person name="Schopf S."/>
        </authorList>
    </citation>
    <scope>NUCLEOTIDE SEQUENCE [LARGE SCALE GENOMIC DNA]</scope>
    <source>
        <strain evidence="2 4">Huett2</strain>
    </source>
</reference>
<evidence type="ECO:0000313" key="3">
    <source>
        <dbReference type="Proteomes" id="UP000077421"/>
    </source>
</evidence>
<evidence type="ECO:0000313" key="4">
    <source>
        <dbReference type="Proteomes" id="UP000190229"/>
    </source>
</evidence>
<comment type="caution">
    <text evidence="2">The sequence shown here is derived from an EMBL/GenBank/DDBJ whole genome shotgun (WGS) entry which is preliminary data.</text>
</comment>
<evidence type="ECO:0000313" key="1">
    <source>
        <dbReference type="EMBL" id="OAG93264.1"/>
    </source>
</evidence>
<dbReference type="OrthoDB" id="1749157at2"/>
<dbReference type="EMBL" id="LSUQ01000043">
    <property type="protein sequence ID" value="OAG93264.1"/>
    <property type="molecule type" value="Genomic_DNA"/>
</dbReference>
<protein>
    <submittedName>
        <fullName evidence="2">Uncharacterized protein</fullName>
    </submittedName>
</protein>
<proteinExistence type="predicted"/>
<gene>
    <name evidence="1" type="ORF">AYW79_11590</name>
    <name evidence="2" type="ORF">B2M26_12500</name>
</gene>
<keyword evidence="4" id="KW-1185">Reference proteome</keyword>
<dbReference type="EMBL" id="MWPS01000038">
    <property type="protein sequence ID" value="OPG15279.1"/>
    <property type="molecule type" value="Genomic_DNA"/>
</dbReference>
<name>A0A162T0I8_9BACL</name>
<dbReference type="RefSeq" id="WP_067566011.1">
    <property type="nucleotide sequence ID" value="NZ_LSUQ01000043.1"/>
</dbReference>
<dbReference type="Proteomes" id="UP000190229">
    <property type="component" value="Unassembled WGS sequence"/>
</dbReference>